<dbReference type="GO" id="GO:0004519">
    <property type="term" value="F:endonuclease activity"/>
    <property type="evidence" value="ECO:0007669"/>
    <property type="project" value="UniProtKB-KW"/>
</dbReference>
<reference evidence="3" key="1">
    <citation type="submission" date="2014-11" db="EMBL/GenBank/DDBJ databases">
        <title>Complete Genome of Salmonella enterica serovar Typhimurium Siphophage Shivani.</title>
        <authorList>
            <person name="Piya D."/>
            <person name="Xie Y."/>
            <person name="Hernandez A.C."/>
            <person name="Everett G.F.K."/>
        </authorList>
    </citation>
    <scope>NUCLEOTIDE SEQUENCE [LARGE SCALE GENOMIC DNA]</scope>
</reference>
<protein>
    <submittedName>
        <fullName evidence="2">HNH homing endonuclease</fullName>
    </submittedName>
</protein>
<evidence type="ECO:0000259" key="1">
    <source>
        <dbReference type="Pfam" id="PF13392"/>
    </source>
</evidence>
<gene>
    <name evidence="2" type="ORF">CPT_Shivani85</name>
</gene>
<dbReference type="Gene3D" id="3.90.75.20">
    <property type="match status" value="1"/>
</dbReference>
<dbReference type="OrthoDB" id="21336at10239"/>
<proteinExistence type="predicted"/>
<name>A0A0A7U3A8_9CAUD</name>
<keyword evidence="2" id="KW-0540">Nuclease</keyword>
<organism evidence="2 3">
    <name type="scientific">Salmonella phage Shivani</name>
    <dbReference type="NCBI Taxonomy" id="1572715"/>
    <lineage>
        <taxon>Viruses</taxon>
        <taxon>Duplodnaviria</taxon>
        <taxon>Heunggongvirae</taxon>
        <taxon>Uroviricota</taxon>
        <taxon>Caudoviricetes</taxon>
        <taxon>Demerecviridae</taxon>
        <taxon>Markadamsvirinae</taxon>
        <taxon>Tequintavirus</taxon>
        <taxon>Tequintavirus shivani</taxon>
    </lineage>
</organism>
<dbReference type="KEGG" id="vg:26646606"/>
<dbReference type="SUPFAM" id="SSF54060">
    <property type="entry name" value="His-Me finger endonucleases"/>
    <property type="match status" value="1"/>
</dbReference>
<keyword evidence="2" id="KW-0255">Endonuclease</keyword>
<keyword evidence="2" id="KW-0378">Hydrolase</keyword>
<sequence length="174" mass="20159">MITQDELKRILEYNPDEGTFTWLNNQEVHNKVRGLPAGCLKPHSVDPNRKDLVIQIKGKKYPAQNIAFLYMTGNLPKIMVDHIDGDSLNYKWTNLREADWQLNSQNRKTSKNNILGTKNIRKKGSGFQVRKYINGKEYVKTLPTLEEAIEYRDSLILSITKDPTLLRNTDKQEN</sequence>
<dbReference type="GeneID" id="26646606"/>
<dbReference type="InterPro" id="IPR044925">
    <property type="entry name" value="His-Me_finger_sf"/>
</dbReference>
<dbReference type="Pfam" id="PF13392">
    <property type="entry name" value="HNH_3"/>
    <property type="match status" value="1"/>
</dbReference>
<feature type="domain" description="HNH nuclease" evidence="1">
    <location>
        <begin position="62"/>
        <end position="98"/>
    </location>
</feature>
<evidence type="ECO:0000313" key="3">
    <source>
        <dbReference type="Proteomes" id="UP000031070"/>
    </source>
</evidence>
<keyword evidence="3" id="KW-1185">Reference proteome</keyword>
<accession>A0A0A7U3A8</accession>
<dbReference type="RefSeq" id="YP_009194729.1">
    <property type="nucleotide sequence ID" value="NC_028754.1"/>
</dbReference>
<dbReference type="InterPro" id="IPR003615">
    <property type="entry name" value="HNH_nuc"/>
</dbReference>
<dbReference type="Proteomes" id="UP000031070">
    <property type="component" value="Segment"/>
</dbReference>
<dbReference type="EMBL" id="KP143763">
    <property type="protein sequence ID" value="AJA73532.1"/>
    <property type="molecule type" value="Genomic_DNA"/>
</dbReference>
<evidence type="ECO:0000313" key="2">
    <source>
        <dbReference type="EMBL" id="AJA73532.1"/>
    </source>
</evidence>